<dbReference type="GO" id="GO:0000981">
    <property type="term" value="F:DNA-binding transcription factor activity, RNA polymerase II-specific"/>
    <property type="evidence" value="ECO:0007669"/>
    <property type="project" value="InterPro"/>
</dbReference>
<reference evidence="6 7" key="1">
    <citation type="journal article" date="2018" name="BMC Genomics">
        <title>Genomic evidence for intraspecific hybridization in a clonal and extremely halotolerant yeast.</title>
        <authorList>
            <person name="Gostincar C."/>
            <person name="Stajich J.E."/>
            <person name="Zupancic J."/>
            <person name="Zalar P."/>
            <person name="Gunde-Cimerman N."/>
        </authorList>
    </citation>
    <scope>NUCLEOTIDE SEQUENCE [LARGE SCALE GENOMIC DNA]</scope>
    <source>
        <strain evidence="6 7">EXF-562</strain>
    </source>
</reference>
<dbReference type="InterPro" id="IPR036864">
    <property type="entry name" value="Zn2-C6_fun-type_DNA-bd_sf"/>
</dbReference>
<evidence type="ECO:0000256" key="4">
    <source>
        <dbReference type="SAM" id="MobiDB-lite"/>
    </source>
</evidence>
<feature type="region of interest" description="Disordered" evidence="4">
    <location>
        <begin position="97"/>
        <end position="127"/>
    </location>
</feature>
<dbReference type="GO" id="GO:0005634">
    <property type="term" value="C:nucleus"/>
    <property type="evidence" value="ECO:0007669"/>
    <property type="project" value="UniProtKB-SubCell"/>
</dbReference>
<name>A0A3M7GQZ0_HORWE</name>
<dbReference type="SMART" id="SM00906">
    <property type="entry name" value="Fungal_trans"/>
    <property type="match status" value="1"/>
</dbReference>
<dbReference type="SMART" id="SM00066">
    <property type="entry name" value="GAL4"/>
    <property type="match status" value="1"/>
</dbReference>
<evidence type="ECO:0000313" key="6">
    <source>
        <dbReference type="EMBL" id="RMZ03524.1"/>
    </source>
</evidence>
<evidence type="ECO:0000259" key="5">
    <source>
        <dbReference type="PROSITE" id="PS50048"/>
    </source>
</evidence>
<sequence>MATSTSIHRLQPIAIKPKDDAALNGRKTPHDSNGTLMSHTCTTCAKRKVRCDKTGAPCSTCRKVRYDCQYEAPLPRKRKRKLADDVQERLERYEGLLKQHGISSESTPTESSNGCSSSGQAASCDDGRLTRTGKMLQDHGKTRYIDSTLWHTITDQELYPLDDEMEEDAVHQAALNAQQTPAPADPLIAAVFSPGAYHVQLLELHPGYNLATKLWDVFTTHVDPLTKICHIPTTKLMMQSAALDPANICTKDACLVFAVYLFVVVAMSEQECLEMTGRSRQVLWNQYHDATRQVLVNAHFLRTAENDVLQAYVLFLLAVRPQYDARTFWTLTGVALRIAQWLGLHRDGDEFGLRPFDAEMRRRLFWQILPLESIAAQISGGAMVSPHDWNTKGPSNLNDSDLSPDMTKLPPDREGAIDVILIRIKAEMGKFNARARPFQGEWDQLWAKGDYAKFGHLESEVSELQDMLESKYLRYCDFVVPSHCMAMAMARGTPCMARFRLRLPKARAQALTVEESTDLCNTALRILDYTMVSRVNPLVRRFSWHISAYFQFEPVIWIVTELRNKSPTIVDPQSIWERFQTLYTKLPEFMRVRRTLYVVVARLILKAREVRPASVNLGGDELDFIFGLRELIQKCEASKGASDASKPRHGSVSPGVCDSSSFEQGTR</sequence>
<dbReference type="EMBL" id="QWIS01000163">
    <property type="protein sequence ID" value="RMZ03524.1"/>
    <property type="molecule type" value="Genomic_DNA"/>
</dbReference>
<proteinExistence type="predicted"/>
<accession>A0A3M7GQZ0</accession>
<dbReference type="PROSITE" id="PS00463">
    <property type="entry name" value="ZN2_CY6_FUNGAL_1"/>
    <property type="match status" value="1"/>
</dbReference>
<dbReference type="GO" id="GO:0003677">
    <property type="term" value="F:DNA binding"/>
    <property type="evidence" value="ECO:0007669"/>
    <property type="project" value="InterPro"/>
</dbReference>
<dbReference type="PANTHER" id="PTHR31001">
    <property type="entry name" value="UNCHARACTERIZED TRANSCRIPTIONAL REGULATORY PROTEIN"/>
    <property type="match status" value="1"/>
</dbReference>
<organism evidence="6 7">
    <name type="scientific">Hortaea werneckii</name>
    <name type="common">Black yeast</name>
    <name type="synonym">Cladosporium werneckii</name>
    <dbReference type="NCBI Taxonomy" id="91943"/>
    <lineage>
        <taxon>Eukaryota</taxon>
        <taxon>Fungi</taxon>
        <taxon>Dikarya</taxon>
        <taxon>Ascomycota</taxon>
        <taxon>Pezizomycotina</taxon>
        <taxon>Dothideomycetes</taxon>
        <taxon>Dothideomycetidae</taxon>
        <taxon>Mycosphaerellales</taxon>
        <taxon>Teratosphaeriaceae</taxon>
        <taxon>Hortaea</taxon>
    </lineage>
</organism>
<comment type="caution">
    <text evidence="6">The sequence shown here is derived from an EMBL/GenBank/DDBJ whole genome shotgun (WGS) entry which is preliminary data.</text>
</comment>
<dbReference type="GO" id="GO:0008270">
    <property type="term" value="F:zinc ion binding"/>
    <property type="evidence" value="ECO:0007669"/>
    <property type="project" value="InterPro"/>
</dbReference>
<dbReference type="Pfam" id="PF04082">
    <property type="entry name" value="Fungal_trans"/>
    <property type="match status" value="1"/>
</dbReference>
<feature type="domain" description="Zn(2)-C6 fungal-type" evidence="5">
    <location>
        <begin position="40"/>
        <end position="70"/>
    </location>
</feature>
<evidence type="ECO:0000256" key="1">
    <source>
        <dbReference type="ARBA" id="ARBA00004123"/>
    </source>
</evidence>
<dbReference type="SUPFAM" id="SSF57701">
    <property type="entry name" value="Zn2/Cys6 DNA-binding domain"/>
    <property type="match status" value="1"/>
</dbReference>
<dbReference type="Pfam" id="PF00172">
    <property type="entry name" value="Zn_clus"/>
    <property type="match status" value="1"/>
</dbReference>
<dbReference type="PANTHER" id="PTHR31001:SF85">
    <property type="entry name" value="ZN(II)2CYS6 TRANSCRIPTION FACTOR (EUROFUNG)"/>
    <property type="match status" value="1"/>
</dbReference>
<dbReference type="InterPro" id="IPR007219">
    <property type="entry name" value="XnlR_reg_dom"/>
</dbReference>
<protein>
    <recommendedName>
        <fullName evidence="5">Zn(2)-C6 fungal-type domain-containing protein</fullName>
    </recommendedName>
</protein>
<dbReference type="InterPro" id="IPR001138">
    <property type="entry name" value="Zn2Cys6_DnaBD"/>
</dbReference>
<feature type="compositionally biased region" description="Polar residues" evidence="4">
    <location>
        <begin position="658"/>
        <end position="667"/>
    </location>
</feature>
<keyword evidence="2" id="KW-0479">Metal-binding</keyword>
<dbReference type="CDD" id="cd00067">
    <property type="entry name" value="GAL4"/>
    <property type="match status" value="1"/>
</dbReference>
<gene>
    <name evidence="6" type="ORF">D0860_06767</name>
</gene>
<dbReference type="AlphaFoldDB" id="A0A3M7GQZ0"/>
<dbReference type="CDD" id="cd12148">
    <property type="entry name" value="fungal_TF_MHR"/>
    <property type="match status" value="1"/>
</dbReference>
<dbReference type="PROSITE" id="PS50048">
    <property type="entry name" value="ZN2_CY6_FUNGAL_2"/>
    <property type="match status" value="1"/>
</dbReference>
<dbReference type="InterPro" id="IPR050613">
    <property type="entry name" value="Sec_Metabolite_Reg"/>
</dbReference>
<feature type="region of interest" description="Disordered" evidence="4">
    <location>
        <begin position="639"/>
        <end position="667"/>
    </location>
</feature>
<keyword evidence="3" id="KW-0539">Nucleus</keyword>
<dbReference type="GO" id="GO:0006351">
    <property type="term" value="P:DNA-templated transcription"/>
    <property type="evidence" value="ECO:0007669"/>
    <property type="project" value="InterPro"/>
</dbReference>
<evidence type="ECO:0000256" key="3">
    <source>
        <dbReference type="ARBA" id="ARBA00023242"/>
    </source>
</evidence>
<comment type="subcellular location">
    <subcellularLocation>
        <location evidence="1">Nucleus</location>
    </subcellularLocation>
</comment>
<evidence type="ECO:0000256" key="2">
    <source>
        <dbReference type="ARBA" id="ARBA00022723"/>
    </source>
</evidence>
<evidence type="ECO:0000313" key="7">
    <source>
        <dbReference type="Proteomes" id="UP000280598"/>
    </source>
</evidence>
<dbReference type="Gene3D" id="4.10.240.10">
    <property type="entry name" value="Zn(2)-C6 fungal-type DNA-binding domain"/>
    <property type="match status" value="1"/>
</dbReference>
<dbReference type="Proteomes" id="UP000280598">
    <property type="component" value="Unassembled WGS sequence"/>
</dbReference>
<feature type="compositionally biased region" description="Polar residues" evidence="4">
    <location>
        <begin position="101"/>
        <end position="121"/>
    </location>
</feature>